<dbReference type="InterPro" id="IPR034149">
    <property type="entry name" value="TOPRIM_TopoI"/>
</dbReference>
<evidence type="ECO:0000256" key="5">
    <source>
        <dbReference type="ARBA" id="ARBA00022771"/>
    </source>
</evidence>
<gene>
    <name evidence="18" type="primary">topA</name>
    <name evidence="18" type="ORF">ENL41_03895</name>
</gene>
<dbReference type="InterPro" id="IPR023405">
    <property type="entry name" value="Topo_IA_core_domain"/>
</dbReference>
<name>A0A7C5I520_UNCW3</name>
<dbReference type="SUPFAM" id="SSF56712">
    <property type="entry name" value="Prokaryotic type I DNA topoisomerase"/>
    <property type="match status" value="1"/>
</dbReference>
<dbReference type="Gene3D" id="1.10.460.10">
    <property type="entry name" value="Topoisomerase I, domain 2"/>
    <property type="match status" value="1"/>
</dbReference>
<dbReference type="InterPro" id="IPR023406">
    <property type="entry name" value="Topo_IA_AS"/>
</dbReference>
<feature type="domain" description="Topo IA-type catalytic" evidence="17">
    <location>
        <begin position="133"/>
        <end position="552"/>
    </location>
</feature>
<dbReference type="PANTHER" id="PTHR42785">
    <property type="entry name" value="DNA TOPOISOMERASE, TYPE IA, CORE"/>
    <property type="match status" value="1"/>
</dbReference>
<dbReference type="PANTHER" id="PTHR42785:SF1">
    <property type="entry name" value="DNA TOPOISOMERASE"/>
    <property type="match status" value="1"/>
</dbReference>
<evidence type="ECO:0000256" key="3">
    <source>
        <dbReference type="ARBA" id="ARBA00012891"/>
    </source>
</evidence>
<evidence type="ECO:0000256" key="10">
    <source>
        <dbReference type="ARBA" id="ARBA00023235"/>
    </source>
</evidence>
<dbReference type="GO" id="GO:0003917">
    <property type="term" value="F:DNA topoisomerase type I (single strand cut, ATP-independent) activity"/>
    <property type="evidence" value="ECO:0007669"/>
    <property type="project" value="UniProtKB-EC"/>
</dbReference>
<reference evidence="18" key="1">
    <citation type="journal article" date="2020" name="mSystems">
        <title>Genome- and Community-Level Interaction Insights into Carbon Utilization and Element Cycling Functions of Hydrothermarchaeota in Hydrothermal Sediment.</title>
        <authorList>
            <person name="Zhou Z."/>
            <person name="Liu Y."/>
            <person name="Xu W."/>
            <person name="Pan J."/>
            <person name="Luo Z.H."/>
            <person name="Li M."/>
        </authorList>
    </citation>
    <scope>NUCLEOTIDE SEQUENCE [LARGE SCALE GENOMIC DNA]</scope>
    <source>
        <strain evidence="18">HyVt-94</strain>
    </source>
</reference>
<dbReference type="Gene3D" id="3.40.50.140">
    <property type="match status" value="1"/>
</dbReference>
<dbReference type="InterPro" id="IPR013825">
    <property type="entry name" value="Topo_IA_cen_sub2"/>
</dbReference>
<dbReference type="Proteomes" id="UP000886014">
    <property type="component" value="Unassembled WGS sequence"/>
</dbReference>
<evidence type="ECO:0000259" key="16">
    <source>
        <dbReference type="PROSITE" id="PS50880"/>
    </source>
</evidence>
<dbReference type="Gene3D" id="1.10.290.10">
    <property type="entry name" value="Topoisomerase I, domain 4"/>
    <property type="match status" value="1"/>
</dbReference>
<dbReference type="AlphaFoldDB" id="A0A7C5I520"/>
<comment type="catalytic activity">
    <reaction evidence="1">
        <text>ATP-independent breakage of single-stranded DNA, followed by passage and rejoining.</text>
        <dbReference type="EC" id="5.6.2.1"/>
    </reaction>
</comment>
<keyword evidence="6" id="KW-0862">Zinc</keyword>
<dbReference type="SMART" id="SM00493">
    <property type="entry name" value="TOPRIM"/>
    <property type="match status" value="1"/>
</dbReference>
<dbReference type="InterPro" id="IPR028612">
    <property type="entry name" value="Topoisom_1_IA"/>
</dbReference>
<dbReference type="PROSITE" id="PS50880">
    <property type="entry name" value="TOPRIM"/>
    <property type="match status" value="1"/>
</dbReference>
<dbReference type="PROSITE" id="PS52039">
    <property type="entry name" value="TOPO_IA_2"/>
    <property type="match status" value="1"/>
</dbReference>
<evidence type="ECO:0000259" key="17">
    <source>
        <dbReference type="PROSITE" id="PS52039"/>
    </source>
</evidence>
<dbReference type="CDD" id="cd00186">
    <property type="entry name" value="TOP1Ac"/>
    <property type="match status" value="1"/>
</dbReference>
<evidence type="ECO:0000256" key="14">
    <source>
        <dbReference type="ARBA" id="ARBA00032877"/>
    </source>
</evidence>
<dbReference type="InterPro" id="IPR013826">
    <property type="entry name" value="Topo_IA_cen_sub3"/>
</dbReference>
<dbReference type="Pfam" id="PF01396">
    <property type="entry name" value="Zn_ribbon_Top1"/>
    <property type="match status" value="2"/>
</dbReference>
<dbReference type="Gene3D" id="3.30.65.10">
    <property type="entry name" value="Bacterial Topoisomerase I, domain 1"/>
    <property type="match status" value="2"/>
</dbReference>
<evidence type="ECO:0000256" key="9">
    <source>
        <dbReference type="ARBA" id="ARBA00023125"/>
    </source>
</evidence>
<comment type="similarity">
    <text evidence="2">Belongs to the type IA topoisomerase family.</text>
</comment>
<evidence type="ECO:0000256" key="2">
    <source>
        <dbReference type="ARBA" id="ARBA00009446"/>
    </source>
</evidence>
<dbReference type="InterPro" id="IPR000380">
    <property type="entry name" value="Topo_IA"/>
</dbReference>
<dbReference type="InterPro" id="IPR003602">
    <property type="entry name" value="Topo_IA_DNA-bd_dom"/>
</dbReference>
<evidence type="ECO:0000256" key="11">
    <source>
        <dbReference type="ARBA" id="ARBA00030003"/>
    </source>
</evidence>
<keyword evidence="5" id="KW-0863">Zinc-finger</keyword>
<evidence type="ECO:0000256" key="4">
    <source>
        <dbReference type="ARBA" id="ARBA00022723"/>
    </source>
</evidence>
<evidence type="ECO:0000256" key="8">
    <source>
        <dbReference type="ARBA" id="ARBA00023029"/>
    </source>
</evidence>
<keyword evidence="7" id="KW-0460">Magnesium</keyword>
<evidence type="ECO:0000256" key="7">
    <source>
        <dbReference type="ARBA" id="ARBA00022842"/>
    </source>
</evidence>
<dbReference type="CDD" id="cd03363">
    <property type="entry name" value="TOPRIM_TopoIA_TopoI"/>
    <property type="match status" value="1"/>
</dbReference>
<dbReference type="InterPro" id="IPR013498">
    <property type="entry name" value="Topo_IA_Znf"/>
</dbReference>
<dbReference type="InterPro" id="IPR013497">
    <property type="entry name" value="Topo_IA_cen"/>
</dbReference>
<dbReference type="InterPro" id="IPR003601">
    <property type="entry name" value="Topo_IA_2"/>
</dbReference>
<evidence type="ECO:0000313" key="18">
    <source>
        <dbReference type="EMBL" id="HHF58549.1"/>
    </source>
</evidence>
<feature type="domain" description="Toprim" evidence="16">
    <location>
        <begin position="5"/>
        <end position="117"/>
    </location>
</feature>
<keyword evidence="4" id="KW-0479">Metal-binding</keyword>
<keyword evidence="15" id="KW-0175">Coiled coil</keyword>
<keyword evidence="9" id="KW-0238">DNA-binding</keyword>
<comment type="caution">
    <text evidence="18">The sequence shown here is derived from an EMBL/GenBank/DDBJ whole genome shotgun (WGS) entry which is preliminary data.</text>
</comment>
<keyword evidence="10 18" id="KW-0413">Isomerase</keyword>
<dbReference type="NCBIfam" id="TIGR01051">
    <property type="entry name" value="topA_bact"/>
    <property type="match status" value="1"/>
</dbReference>
<dbReference type="SMART" id="SM00436">
    <property type="entry name" value="TOP1Bc"/>
    <property type="match status" value="1"/>
</dbReference>
<evidence type="ECO:0000256" key="6">
    <source>
        <dbReference type="ARBA" id="ARBA00022833"/>
    </source>
</evidence>
<proteinExistence type="inferred from homology"/>
<dbReference type="EC" id="5.6.2.1" evidence="3"/>
<dbReference type="InterPro" id="IPR006171">
    <property type="entry name" value="TOPRIM_dom"/>
</dbReference>
<dbReference type="Pfam" id="PF01751">
    <property type="entry name" value="Toprim"/>
    <property type="match status" value="1"/>
</dbReference>
<dbReference type="PROSITE" id="PS00396">
    <property type="entry name" value="TOPO_IA_1"/>
    <property type="match status" value="1"/>
</dbReference>
<evidence type="ECO:0000256" key="15">
    <source>
        <dbReference type="SAM" id="Coils"/>
    </source>
</evidence>
<dbReference type="GO" id="GO:0003677">
    <property type="term" value="F:DNA binding"/>
    <property type="evidence" value="ECO:0007669"/>
    <property type="project" value="UniProtKB-KW"/>
</dbReference>
<dbReference type="Pfam" id="PF01131">
    <property type="entry name" value="Topoisom_bac"/>
    <property type="match status" value="1"/>
</dbReference>
<keyword evidence="8" id="KW-0799">Topoisomerase</keyword>
<dbReference type="HAMAP" id="MF_00952">
    <property type="entry name" value="Topoisom_1_prok"/>
    <property type="match status" value="1"/>
</dbReference>
<dbReference type="PRINTS" id="PR00417">
    <property type="entry name" value="PRTPISMRASEI"/>
</dbReference>
<sequence>MSKIKKLLVVESPTKAKTIKGYLGKDFDVVASKGHIKDLPENKFGVSIKQGFKPYYIILPGKKKVVQEIQQKAKVSQEVFIGSDPDREGEAIAQHVKEVINKTDRKKNVKRVLFFEITKEEVKNAINNPQEIDINKVNAQQARRILDRIVGYMVSPVLWRILRKGLSAGRVQTVALRLICEREKERERFKPETYFLVKALFEKDGQKFEALLKTKGKLKDKTIVEDIKSKLPGFTGIVETFKKDKKFITPYPPYKTSTLQQDASQKLGFTPKRTMQLAQELYEGVNIQGERKGLITYMRTDSVKISEKAINTIRKVIKDKFGSELLPLKPRKFKEKKIQIQGAHEAIRPTYPTITPSDIQNEIKKELFKLYNLIWKRALASQARSAEEEHSKATIKVGQYIFEAQGKKVLFPGFYKILDYSPNYKQLPEMKPGDQIKLIDLSIEEKQTEPPARYTEATLIKALEANGVGRPSTYAPTLSTLYQRKYIIKQKSSLVPTELGMLVYEILIPRFKEIFDVEFTARMEEMLDKVENGEMTKEELLEQFYSRFKIELDNFVRESKSIKKELEVTEENCPICGAPLVIRWSKYGKFLACSKYPECKYTRPLEMEVAEGIKCPVCGKDMILREGRTGRFYTCIDYPRCPGT</sequence>
<dbReference type="InterPro" id="IPR005733">
    <property type="entry name" value="TopoI_bac-type"/>
</dbReference>
<dbReference type="SMART" id="SM00437">
    <property type="entry name" value="TOP1Ac"/>
    <property type="match status" value="1"/>
</dbReference>
<dbReference type="GO" id="GO:0005694">
    <property type="term" value="C:chromosome"/>
    <property type="evidence" value="ECO:0007669"/>
    <property type="project" value="InterPro"/>
</dbReference>
<dbReference type="SUPFAM" id="SSF57783">
    <property type="entry name" value="Zinc beta-ribbon"/>
    <property type="match status" value="1"/>
</dbReference>
<evidence type="ECO:0000256" key="13">
    <source>
        <dbReference type="ARBA" id="ARBA00032235"/>
    </source>
</evidence>
<feature type="non-terminal residue" evidence="18">
    <location>
        <position position="644"/>
    </location>
</feature>
<organism evidence="18">
    <name type="scientific">candidate division WOR-3 bacterium</name>
    <dbReference type="NCBI Taxonomy" id="2052148"/>
    <lineage>
        <taxon>Bacteria</taxon>
        <taxon>Bacteria division WOR-3</taxon>
    </lineage>
</organism>
<feature type="coiled-coil region" evidence="15">
    <location>
        <begin position="523"/>
        <end position="572"/>
    </location>
</feature>
<dbReference type="GO" id="GO:0006265">
    <property type="term" value="P:DNA topological change"/>
    <property type="evidence" value="ECO:0007669"/>
    <property type="project" value="InterPro"/>
</dbReference>
<accession>A0A7C5I520</accession>
<dbReference type="InterPro" id="IPR013824">
    <property type="entry name" value="Topo_IA_cen_sub1"/>
</dbReference>
<evidence type="ECO:0000256" key="12">
    <source>
        <dbReference type="ARBA" id="ARBA00031985"/>
    </source>
</evidence>
<dbReference type="EMBL" id="DRTV01000272">
    <property type="protein sequence ID" value="HHF58549.1"/>
    <property type="molecule type" value="Genomic_DNA"/>
</dbReference>
<dbReference type="GO" id="GO:0008270">
    <property type="term" value="F:zinc ion binding"/>
    <property type="evidence" value="ECO:0007669"/>
    <property type="project" value="UniProtKB-KW"/>
</dbReference>
<evidence type="ECO:0000256" key="1">
    <source>
        <dbReference type="ARBA" id="ARBA00000213"/>
    </source>
</evidence>
<dbReference type="Gene3D" id="2.70.20.10">
    <property type="entry name" value="Topoisomerase I, domain 3"/>
    <property type="match status" value="1"/>
</dbReference>
<protein>
    <recommendedName>
        <fullName evidence="3">DNA topoisomerase</fullName>
        <ecNumber evidence="3">5.6.2.1</ecNumber>
    </recommendedName>
    <alternativeName>
        <fullName evidence="14">Omega-protein</fullName>
    </alternativeName>
    <alternativeName>
        <fullName evidence="13">Relaxing enzyme</fullName>
    </alternativeName>
    <alternativeName>
        <fullName evidence="11">Swivelase</fullName>
    </alternativeName>
    <alternativeName>
        <fullName evidence="12">Untwisting enzyme</fullName>
    </alternativeName>
</protein>